<dbReference type="AlphaFoldDB" id="K4LGD0"/>
<keyword evidence="2" id="KW-1185">Reference proteome</keyword>
<dbReference type="Proteomes" id="UP000000467">
    <property type="component" value="Chromosome"/>
</dbReference>
<dbReference type="Pfam" id="PF19585">
    <property type="entry name" value="DUF6092"/>
    <property type="match status" value="1"/>
</dbReference>
<organism evidence="1 2">
    <name type="scientific">Thermacetogenium phaeum (strain ATCC BAA-254 / DSM 26808 / PB)</name>
    <dbReference type="NCBI Taxonomy" id="1089553"/>
    <lineage>
        <taxon>Bacteria</taxon>
        <taxon>Bacillati</taxon>
        <taxon>Bacillota</taxon>
        <taxon>Clostridia</taxon>
        <taxon>Thermoanaerobacterales</taxon>
        <taxon>Thermoanaerobacteraceae</taxon>
        <taxon>Thermacetogenium</taxon>
    </lineage>
</organism>
<evidence type="ECO:0000313" key="1">
    <source>
        <dbReference type="EMBL" id="AFV11908.1"/>
    </source>
</evidence>
<dbReference type="KEGG" id="tpz:Tph_c17050"/>
<dbReference type="EMBL" id="CP003732">
    <property type="protein sequence ID" value="AFV11908.1"/>
    <property type="molecule type" value="Genomic_DNA"/>
</dbReference>
<evidence type="ECO:0000313" key="2">
    <source>
        <dbReference type="Proteomes" id="UP000000467"/>
    </source>
</evidence>
<dbReference type="InterPro" id="IPR046074">
    <property type="entry name" value="DUF6092"/>
</dbReference>
<dbReference type="RefSeq" id="WP_015050788.1">
    <property type="nucleotide sequence ID" value="NC_018870.1"/>
</dbReference>
<proteinExistence type="predicted"/>
<gene>
    <name evidence="1" type="ordered locus">Tph_c17050</name>
</gene>
<name>K4LGD0_THEPS</name>
<dbReference type="OrthoDB" id="2645109at2"/>
<sequence length="96" mass="10888">MDKAIVSKNKLLDLLCFMVTSARGCLDEPPGYGPLRLLEAYAMLIDALNEGNIPAVFLEERKNIEGYLMLCMYDEKSFQEELDRTVARIARALTEK</sequence>
<dbReference type="STRING" id="1089553.Tph_c17050"/>
<reference evidence="1 2" key="1">
    <citation type="journal article" date="2012" name="BMC Genomics">
        <title>Genome-guided analysis of physiological and morphological traits of the fermentative acetate oxidizer Thermacetogenium phaeum.</title>
        <authorList>
            <person name="Oehler D."/>
            <person name="Poehlein A."/>
            <person name="Leimbach A."/>
            <person name="Muller N."/>
            <person name="Daniel R."/>
            <person name="Gottschalk G."/>
            <person name="Schink B."/>
        </authorList>
    </citation>
    <scope>NUCLEOTIDE SEQUENCE [LARGE SCALE GENOMIC DNA]</scope>
    <source>
        <strain evidence="2">ATCC BAA-254 / DSM 26808 / PB</strain>
    </source>
</reference>
<protein>
    <submittedName>
        <fullName evidence="1">Uncharacterized protein</fullName>
    </submittedName>
</protein>
<accession>K4LGD0</accession>
<dbReference type="HOGENOM" id="CLU_183468_0_0_9"/>